<dbReference type="Proteomes" id="UP000029647">
    <property type="component" value="Unassembled WGS sequence"/>
</dbReference>
<comment type="caution">
    <text evidence="3">The sequence shown here is derived from an EMBL/GenBank/DDBJ whole genome shotgun (WGS) entry which is preliminary data.</text>
</comment>
<sequence>MKTILIPIDFSKTSHKALEVGATIAKRIKAKLVLIHMAGLEEGLNDKNNSFEQAIFYSKYIGGKFEELIKEPYLKDVLVEPILQKHLDFESINDLAKEIDAALIIMGSHGSKGLTEIIKGSNTEKVVRYSEIPVLVVKNNEINFAPPERLLYVSDFNTETIKAYHRMVEIATMFNARIEFLYVNLPGKQFKSTNEMDETLLTFFKEVKHPDPVKAISTVNRYADYTVEQGVMNFASLSGTDIIAIPTHGRTGISHLLQGSISEDIANHAVMPVLTVKM</sequence>
<dbReference type="PANTHER" id="PTHR46268:SF6">
    <property type="entry name" value="UNIVERSAL STRESS PROTEIN UP12"/>
    <property type="match status" value="1"/>
</dbReference>
<dbReference type="InterPro" id="IPR014729">
    <property type="entry name" value="Rossmann-like_a/b/a_fold"/>
</dbReference>
<dbReference type="PANTHER" id="PTHR46268">
    <property type="entry name" value="STRESS RESPONSE PROTEIN NHAX"/>
    <property type="match status" value="1"/>
</dbReference>
<evidence type="ECO:0000259" key="2">
    <source>
        <dbReference type="Pfam" id="PF00582"/>
    </source>
</evidence>
<gene>
    <name evidence="3" type="ORF">JCM19275_3364</name>
</gene>
<dbReference type="Gene3D" id="3.40.50.620">
    <property type="entry name" value="HUPs"/>
    <property type="match status" value="2"/>
</dbReference>
<protein>
    <submittedName>
        <fullName evidence="3">UspA protein</fullName>
    </submittedName>
</protein>
<feature type="domain" description="UspA" evidence="2">
    <location>
        <begin position="1"/>
        <end position="138"/>
    </location>
</feature>
<dbReference type="AlphaFoldDB" id="A0A090WGM0"/>
<dbReference type="SUPFAM" id="SSF52402">
    <property type="entry name" value="Adenine nucleotide alpha hydrolases-like"/>
    <property type="match status" value="2"/>
</dbReference>
<dbReference type="Pfam" id="PF00582">
    <property type="entry name" value="Usp"/>
    <property type="match status" value="2"/>
</dbReference>
<proteinExistence type="inferred from homology"/>
<dbReference type="InterPro" id="IPR006015">
    <property type="entry name" value="Universal_stress_UspA"/>
</dbReference>
<name>A0A090WGM0_NONUL</name>
<evidence type="ECO:0000313" key="3">
    <source>
        <dbReference type="EMBL" id="GAL74509.1"/>
    </source>
</evidence>
<dbReference type="CDD" id="cd00293">
    <property type="entry name" value="USP-like"/>
    <property type="match status" value="2"/>
</dbReference>
<feature type="domain" description="UspA" evidence="2">
    <location>
        <begin position="149"/>
        <end position="277"/>
    </location>
</feature>
<dbReference type="PRINTS" id="PR01438">
    <property type="entry name" value="UNVRSLSTRESS"/>
</dbReference>
<organism evidence="3 4">
    <name type="scientific">Nonlabens ulvanivorans</name>
    <name type="common">Persicivirga ulvanivorans</name>
    <dbReference type="NCBI Taxonomy" id="906888"/>
    <lineage>
        <taxon>Bacteria</taxon>
        <taxon>Pseudomonadati</taxon>
        <taxon>Bacteroidota</taxon>
        <taxon>Flavobacteriia</taxon>
        <taxon>Flavobacteriales</taxon>
        <taxon>Flavobacteriaceae</taxon>
        <taxon>Nonlabens</taxon>
    </lineage>
</organism>
<reference evidence="3 4" key="1">
    <citation type="journal article" date="2014" name="Genome Announc.">
        <title>Draft Genome Sequences of Marine Flavobacterium Nonlabens Strains NR17, NR24, NR27, NR32, NR33, and Ara13.</title>
        <authorList>
            <person name="Nakanishi M."/>
            <person name="Meirelles P."/>
            <person name="Suzuki R."/>
            <person name="Takatani N."/>
            <person name="Mino S."/>
            <person name="Suda W."/>
            <person name="Oshima K."/>
            <person name="Hattori M."/>
            <person name="Ohkuma M."/>
            <person name="Hosokawa M."/>
            <person name="Miyashita K."/>
            <person name="Thompson F.L."/>
            <person name="Niwa A."/>
            <person name="Sawabe T."/>
            <person name="Sawabe T."/>
        </authorList>
    </citation>
    <scope>NUCLEOTIDE SEQUENCE [LARGE SCALE GENOMIC DNA]</scope>
    <source>
        <strain evidence="4">JCM19275</strain>
    </source>
</reference>
<accession>A0A090WGM0</accession>
<comment type="similarity">
    <text evidence="1">Belongs to the universal stress protein A family.</text>
</comment>
<dbReference type="EMBL" id="BBNT01000002">
    <property type="protein sequence ID" value="GAL74509.1"/>
    <property type="molecule type" value="Genomic_DNA"/>
</dbReference>
<evidence type="ECO:0000313" key="4">
    <source>
        <dbReference type="Proteomes" id="UP000029647"/>
    </source>
</evidence>
<dbReference type="InterPro" id="IPR006016">
    <property type="entry name" value="UspA"/>
</dbReference>
<evidence type="ECO:0000256" key="1">
    <source>
        <dbReference type="ARBA" id="ARBA00008791"/>
    </source>
</evidence>